<dbReference type="InterPro" id="IPR001853">
    <property type="entry name" value="DSBA-like_thioredoxin_dom"/>
</dbReference>
<dbReference type="PANTHER" id="PTHR33875">
    <property type="entry name" value="OS09G0542200 PROTEIN"/>
    <property type="match status" value="1"/>
</dbReference>
<dbReference type="Pfam" id="PF01323">
    <property type="entry name" value="DSBA"/>
    <property type="match status" value="1"/>
</dbReference>
<accession>A0ABM0GW21</accession>
<dbReference type="SUPFAM" id="SSF52833">
    <property type="entry name" value="Thioredoxin-like"/>
    <property type="match status" value="1"/>
</dbReference>
<dbReference type="RefSeq" id="XP_002738588.2">
    <property type="nucleotide sequence ID" value="XM_002738542.2"/>
</dbReference>
<organism evidence="2 3">
    <name type="scientific">Saccoglossus kowalevskii</name>
    <name type="common">Acorn worm</name>
    <dbReference type="NCBI Taxonomy" id="10224"/>
    <lineage>
        <taxon>Eukaryota</taxon>
        <taxon>Metazoa</taxon>
        <taxon>Hemichordata</taxon>
        <taxon>Enteropneusta</taxon>
        <taxon>Harrimaniidae</taxon>
        <taxon>Saccoglossus</taxon>
    </lineage>
</organism>
<gene>
    <name evidence="3" type="primary">LOC100369532</name>
</gene>
<dbReference type="Gene3D" id="3.40.30.10">
    <property type="entry name" value="Glutaredoxin"/>
    <property type="match status" value="1"/>
</dbReference>
<dbReference type="PANTHER" id="PTHR33875:SF2">
    <property type="entry name" value="ACR183CP"/>
    <property type="match status" value="1"/>
</dbReference>
<dbReference type="Proteomes" id="UP000694865">
    <property type="component" value="Unplaced"/>
</dbReference>
<sequence>MYFDSQCSDSKMGYQGVFDAADYYGPDVVYLVLHGLSLPYFRGSFISLQALRAVDQLNKTKTVEYLQILFDNQDLISGSPDTVSDADMIVILTDFAVEVGFTEEEFLEEYNHPKTNQLCRHEMKMANDRGVYGGPWFVVNGMTVLDYYPYWDVEDWISLIDPLLG</sequence>
<dbReference type="InterPro" id="IPR036249">
    <property type="entry name" value="Thioredoxin-like_sf"/>
</dbReference>
<keyword evidence="2" id="KW-1185">Reference proteome</keyword>
<feature type="domain" description="DSBA-like thioredoxin" evidence="1">
    <location>
        <begin position="92"/>
        <end position="144"/>
    </location>
</feature>
<evidence type="ECO:0000313" key="3">
    <source>
        <dbReference type="RefSeq" id="XP_002738588.2"/>
    </source>
</evidence>
<dbReference type="GeneID" id="100369532"/>
<evidence type="ECO:0000259" key="1">
    <source>
        <dbReference type="Pfam" id="PF01323"/>
    </source>
</evidence>
<protein>
    <submittedName>
        <fullName evidence="3">Uncharacterized protein LOC100369532</fullName>
    </submittedName>
</protein>
<evidence type="ECO:0000313" key="2">
    <source>
        <dbReference type="Proteomes" id="UP000694865"/>
    </source>
</evidence>
<proteinExistence type="predicted"/>
<reference evidence="3" key="1">
    <citation type="submission" date="2025-08" db="UniProtKB">
        <authorList>
            <consortium name="RefSeq"/>
        </authorList>
    </citation>
    <scope>IDENTIFICATION</scope>
    <source>
        <tissue evidence="3">Testes</tissue>
    </source>
</reference>
<name>A0ABM0GW21_SACKO</name>